<dbReference type="RefSeq" id="WP_142704626.1">
    <property type="nucleotide sequence ID" value="NZ_VIRS01000007.1"/>
</dbReference>
<dbReference type="InParanoid" id="A0A545ATI5"/>
<keyword evidence="1" id="KW-0812">Transmembrane</keyword>
<protein>
    <submittedName>
        <fullName evidence="2">Uncharacterized protein</fullName>
    </submittedName>
</protein>
<dbReference type="Proteomes" id="UP000317982">
    <property type="component" value="Unassembled WGS sequence"/>
</dbReference>
<proteinExistence type="predicted"/>
<keyword evidence="1" id="KW-0472">Membrane</keyword>
<organism evidence="2 3">
    <name type="scientific">Cryptosporangium phraense</name>
    <dbReference type="NCBI Taxonomy" id="2593070"/>
    <lineage>
        <taxon>Bacteria</taxon>
        <taxon>Bacillati</taxon>
        <taxon>Actinomycetota</taxon>
        <taxon>Actinomycetes</taxon>
        <taxon>Cryptosporangiales</taxon>
        <taxon>Cryptosporangiaceae</taxon>
        <taxon>Cryptosporangium</taxon>
    </lineage>
</organism>
<dbReference type="AlphaFoldDB" id="A0A545ATI5"/>
<feature type="transmembrane region" description="Helical" evidence="1">
    <location>
        <begin position="42"/>
        <end position="60"/>
    </location>
</feature>
<accession>A0A545ATI5</accession>
<dbReference type="OrthoDB" id="674252at2"/>
<evidence type="ECO:0000313" key="3">
    <source>
        <dbReference type="Proteomes" id="UP000317982"/>
    </source>
</evidence>
<name>A0A545ATI5_9ACTN</name>
<keyword evidence="3" id="KW-1185">Reference proteome</keyword>
<comment type="caution">
    <text evidence="2">The sequence shown here is derived from an EMBL/GenBank/DDBJ whole genome shotgun (WGS) entry which is preliminary data.</text>
</comment>
<evidence type="ECO:0000256" key="1">
    <source>
        <dbReference type="SAM" id="Phobius"/>
    </source>
</evidence>
<reference evidence="2 3" key="1">
    <citation type="submission" date="2019-07" db="EMBL/GenBank/DDBJ databases">
        <title>Cryptosporangium phraense sp. nov., isolated from plant litter.</title>
        <authorList>
            <person name="Suriyachadkun C."/>
        </authorList>
    </citation>
    <scope>NUCLEOTIDE SEQUENCE [LARGE SCALE GENOMIC DNA]</scope>
    <source>
        <strain evidence="2 3">A-T 5661</strain>
    </source>
</reference>
<feature type="transmembrane region" description="Helical" evidence="1">
    <location>
        <begin position="134"/>
        <end position="151"/>
    </location>
</feature>
<gene>
    <name evidence="2" type="ORF">FL583_11730</name>
</gene>
<sequence length="154" mass="16469">MIALALILLTVAYFLVTTLVDLYPFNNVRAAKRSEQRTEVAINAPVMTLPAVLLALGAAWSLPVLGYVAGALELVIAVGGVLLWWLPYLAGYTVPWATGGTGVTWADLHARTYAQTVTVVPRIGDRPRPNLEHLILHALLLTATAATFVAAPTL</sequence>
<feature type="transmembrane region" description="Helical" evidence="1">
    <location>
        <begin position="67"/>
        <end position="86"/>
    </location>
</feature>
<keyword evidence="1" id="KW-1133">Transmembrane helix</keyword>
<dbReference type="EMBL" id="VIRS01000007">
    <property type="protein sequence ID" value="TQS44644.1"/>
    <property type="molecule type" value="Genomic_DNA"/>
</dbReference>
<evidence type="ECO:0000313" key="2">
    <source>
        <dbReference type="EMBL" id="TQS44644.1"/>
    </source>
</evidence>